<dbReference type="EMBL" id="QTJV01000019">
    <property type="protein sequence ID" value="RFM30803.1"/>
    <property type="molecule type" value="Genomic_DNA"/>
</dbReference>
<comment type="caution">
    <text evidence="1">The sequence shown here is derived from an EMBL/GenBank/DDBJ whole genome shotgun (WGS) entry which is preliminary data.</text>
</comment>
<keyword evidence="2" id="KW-1185">Reference proteome</keyword>
<gene>
    <name evidence="1" type="ORF">DXN04_32345</name>
</gene>
<dbReference type="Proteomes" id="UP000261174">
    <property type="component" value="Unassembled WGS sequence"/>
</dbReference>
<dbReference type="AlphaFoldDB" id="A0A3E1NSA6"/>
<evidence type="ECO:0000313" key="1">
    <source>
        <dbReference type="EMBL" id="RFM30803.1"/>
    </source>
</evidence>
<evidence type="ECO:0000313" key="2">
    <source>
        <dbReference type="Proteomes" id="UP000261174"/>
    </source>
</evidence>
<sequence length="216" mass="23812">MNHPNKLVFLSLAFYLSSCDAPATKQTNDADLVDTVALTEDIGTTVDSVPTVAELTHKHYESVMEMVEDRNDFSTEDGTLKLISKSPLHIQISHQEDKNQDVNRMKRVAMQYLVSNAYAAFACTDVSTVTITSVPSDMDEFINNQKLVLLNAAAVTVTITRDKARQVMQSRVGTSNFDDMLGITVGKSYFADSPSPLLNKLKAEDTVEDVISELKS</sequence>
<protein>
    <submittedName>
        <fullName evidence="1">Uncharacterized protein</fullName>
    </submittedName>
</protein>
<dbReference type="OrthoDB" id="1366434at2"/>
<name>A0A3E1NSA6_9BACT</name>
<accession>A0A3E1NSA6</accession>
<reference evidence="1 2" key="1">
    <citation type="submission" date="2018-08" db="EMBL/GenBank/DDBJ databases">
        <title>Chitinophaga sp. K20C18050901, a novel bacterium isolated from forest soil.</title>
        <authorList>
            <person name="Wang C."/>
        </authorList>
    </citation>
    <scope>NUCLEOTIDE SEQUENCE [LARGE SCALE GENOMIC DNA]</scope>
    <source>
        <strain evidence="1 2">K20C18050901</strain>
    </source>
</reference>
<organism evidence="1 2">
    <name type="scientific">Chitinophaga silvisoli</name>
    <dbReference type="NCBI Taxonomy" id="2291814"/>
    <lineage>
        <taxon>Bacteria</taxon>
        <taxon>Pseudomonadati</taxon>
        <taxon>Bacteroidota</taxon>
        <taxon>Chitinophagia</taxon>
        <taxon>Chitinophagales</taxon>
        <taxon>Chitinophagaceae</taxon>
        <taxon>Chitinophaga</taxon>
    </lineage>
</organism>
<dbReference type="RefSeq" id="WP_116857562.1">
    <property type="nucleotide sequence ID" value="NZ_QTJV01000019.1"/>
</dbReference>
<proteinExistence type="predicted"/>